<evidence type="ECO:0000313" key="11">
    <source>
        <dbReference type="Proteomes" id="UP001500956"/>
    </source>
</evidence>
<evidence type="ECO:0000256" key="3">
    <source>
        <dbReference type="ARBA" id="ARBA00022448"/>
    </source>
</evidence>
<organism evidence="10 11">
    <name type="scientific">Isoptericola chiayiensis</name>
    <dbReference type="NCBI Taxonomy" id="579446"/>
    <lineage>
        <taxon>Bacteria</taxon>
        <taxon>Bacillati</taxon>
        <taxon>Actinomycetota</taxon>
        <taxon>Actinomycetes</taxon>
        <taxon>Micrococcales</taxon>
        <taxon>Promicromonosporaceae</taxon>
        <taxon>Isoptericola</taxon>
    </lineage>
</organism>
<gene>
    <name evidence="10" type="ORF">GCM10023216_03520</name>
</gene>
<keyword evidence="3 8" id="KW-0813">Transport</keyword>
<dbReference type="PIRSF" id="PIRSF016661">
    <property type="entry name" value="BioY"/>
    <property type="match status" value="1"/>
</dbReference>
<keyword evidence="6 9" id="KW-1133">Transmembrane helix</keyword>
<keyword evidence="4 8" id="KW-1003">Cell membrane</keyword>
<evidence type="ECO:0000256" key="1">
    <source>
        <dbReference type="ARBA" id="ARBA00004651"/>
    </source>
</evidence>
<evidence type="ECO:0000256" key="6">
    <source>
        <dbReference type="ARBA" id="ARBA00022989"/>
    </source>
</evidence>
<evidence type="ECO:0000256" key="7">
    <source>
        <dbReference type="ARBA" id="ARBA00023136"/>
    </source>
</evidence>
<dbReference type="PANTHER" id="PTHR34295">
    <property type="entry name" value="BIOTIN TRANSPORTER BIOY"/>
    <property type="match status" value="1"/>
</dbReference>
<proteinExistence type="inferred from homology"/>
<reference evidence="11" key="1">
    <citation type="journal article" date="2019" name="Int. J. Syst. Evol. Microbiol.">
        <title>The Global Catalogue of Microorganisms (GCM) 10K type strain sequencing project: providing services to taxonomists for standard genome sequencing and annotation.</title>
        <authorList>
            <consortium name="The Broad Institute Genomics Platform"/>
            <consortium name="The Broad Institute Genome Sequencing Center for Infectious Disease"/>
            <person name="Wu L."/>
            <person name="Ma J."/>
        </authorList>
    </citation>
    <scope>NUCLEOTIDE SEQUENCE [LARGE SCALE GENOMIC DNA]</scope>
    <source>
        <strain evidence="11">JCM 18063</strain>
    </source>
</reference>
<dbReference type="EMBL" id="BAABID010000003">
    <property type="protein sequence ID" value="GAA4718403.1"/>
    <property type="molecule type" value="Genomic_DNA"/>
</dbReference>
<evidence type="ECO:0000256" key="5">
    <source>
        <dbReference type="ARBA" id="ARBA00022692"/>
    </source>
</evidence>
<evidence type="ECO:0000313" key="10">
    <source>
        <dbReference type="EMBL" id="GAA4718403.1"/>
    </source>
</evidence>
<protein>
    <recommendedName>
        <fullName evidence="8">Biotin transporter</fullName>
    </recommendedName>
</protein>
<evidence type="ECO:0000256" key="8">
    <source>
        <dbReference type="PIRNR" id="PIRNR016661"/>
    </source>
</evidence>
<feature type="transmembrane region" description="Helical" evidence="9">
    <location>
        <begin position="100"/>
        <end position="118"/>
    </location>
</feature>
<feature type="transmembrane region" description="Helical" evidence="9">
    <location>
        <begin position="69"/>
        <end position="88"/>
    </location>
</feature>
<keyword evidence="11" id="KW-1185">Reference proteome</keyword>
<evidence type="ECO:0000256" key="9">
    <source>
        <dbReference type="SAM" id="Phobius"/>
    </source>
</evidence>
<dbReference type="RefSeq" id="WP_172151750.1">
    <property type="nucleotide sequence ID" value="NZ_BAABID010000003.1"/>
</dbReference>
<evidence type="ECO:0000256" key="4">
    <source>
        <dbReference type="ARBA" id="ARBA00022475"/>
    </source>
</evidence>
<comment type="similarity">
    <text evidence="2 8">Belongs to the BioY family.</text>
</comment>
<dbReference type="Gene3D" id="1.10.1760.20">
    <property type="match status" value="1"/>
</dbReference>
<keyword evidence="7 8" id="KW-0472">Membrane</keyword>
<comment type="subcellular location">
    <subcellularLocation>
        <location evidence="1 8">Cell membrane</location>
        <topology evidence="1 8">Multi-pass membrane protein</topology>
    </subcellularLocation>
</comment>
<name>A0ABP8Y1S5_9MICO</name>
<evidence type="ECO:0000256" key="2">
    <source>
        <dbReference type="ARBA" id="ARBA00010692"/>
    </source>
</evidence>
<dbReference type="InterPro" id="IPR003784">
    <property type="entry name" value="BioY"/>
</dbReference>
<feature type="transmembrane region" description="Helical" evidence="9">
    <location>
        <begin position="20"/>
        <end position="39"/>
    </location>
</feature>
<dbReference type="Proteomes" id="UP001500956">
    <property type="component" value="Unassembled WGS sequence"/>
</dbReference>
<comment type="caution">
    <text evidence="10">The sequence shown here is derived from an EMBL/GenBank/DDBJ whole genome shotgun (WGS) entry which is preliminary data.</text>
</comment>
<keyword evidence="5 9" id="KW-0812">Transmembrane</keyword>
<accession>A0ABP8Y1S5</accession>
<dbReference type="Pfam" id="PF02632">
    <property type="entry name" value="BioY"/>
    <property type="match status" value="1"/>
</dbReference>
<feature type="transmembrane region" description="Helical" evidence="9">
    <location>
        <begin position="125"/>
        <end position="151"/>
    </location>
</feature>
<sequence length="197" mass="19294">MTDPTATVPTTRAGLHAADAARVATFAALIAVLGLPGALPLLGNAVPVTLQTLGVMLAGAILGARRGALAVLTFLALAAAGLPVLAGGRGGLGAFVGPSAGYLVGFVVGAWVVGLLVHRLRRVTFLGVLGAAVVGGVGVVYACGIPVQAAVTGVPVPETALLSAVFLPGDLLKAVACAAVTVGVARAYPAALRHRED</sequence>
<feature type="transmembrane region" description="Helical" evidence="9">
    <location>
        <begin position="171"/>
        <end position="188"/>
    </location>
</feature>
<dbReference type="PANTHER" id="PTHR34295:SF4">
    <property type="entry name" value="BIOTIN TRANSPORTER BIOY-RELATED"/>
    <property type="match status" value="1"/>
</dbReference>